<dbReference type="GO" id="GO:0003677">
    <property type="term" value="F:DNA binding"/>
    <property type="evidence" value="ECO:0007669"/>
    <property type="project" value="UniProtKB-UniRule"/>
</dbReference>
<reference evidence="7" key="3">
    <citation type="submission" date="2022-10" db="EMBL/GenBank/DDBJ databases">
        <title>Genome assembly of Lactococcus garvieae isolates from cricket gut.</title>
        <authorList>
            <person name="Luecke A.R."/>
            <person name="Brown A.M.V."/>
            <person name="Wakeman C.A."/>
        </authorList>
    </citation>
    <scope>NUCLEOTIDE SEQUENCE</scope>
    <source>
        <strain evidence="7">Alexii-11_2</strain>
    </source>
</reference>
<evidence type="ECO:0000313" key="4">
    <source>
        <dbReference type="EMBL" id="GFO51290.1"/>
    </source>
</evidence>
<dbReference type="PANTHER" id="PTHR43479:SF7">
    <property type="entry name" value="TETR-FAMILY TRANSCRIPTIONAL REGULATOR"/>
    <property type="match status" value="1"/>
</dbReference>
<dbReference type="Proteomes" id="UP001217324">
    <property type="component" value="Chromosome"/>
</dbReference>
<dbReference type="InterPro" id="IPR039532">
    <property type="entry name" value="TetR_C_Firmicutes"/>
</dbReference>
<dbReference type="EMBL" id="CP109635">
    <property type="protein sequence ID" value="UYT10415.1"/>
    <property type="molecule type" value="Genomic_DNA"/>
</dbReference>
<evidence type="ECO:0000313" key="10">
    <source>
        <dbReference type="Proteomes" id="UP000504756"/>
    </source>
</evidence>
<evidence type="ECO:0000259" key="3">
    <source>
        <dbReference type="PROSITE" id="PS50977"/>
    </source>
</evidence>
<proteinExistence type="predicted"/>
<evidence type="ECO:0000313" key="5">
    <source>
        <dbReference type="EMBL" id="MDH7959726.1"/>
    </source>
</evidence>
<dbReference type="Proteomes" id="UP001157396">
    <property type="component" value="Unassembled WGS sequence"/>
</dbReference>
<evidence type="ECO:0000313" key="7">
    <source>
        <dbReference type="EMBL" id="UYT10415.1"/>
    </source>
</evidence>
<dbReference type="EMBL" id="JARYTV010000003">
    <property type="protein sequence ID" value="MDH7959726.1"/>
    <property type="molecule type" value="Genomic_DNA"/>
</dbReference>
<feature type="DNA-binding region" description="H-T-H motif" evidence="2">
    <location>
        <begin position="29"/>
        <end position="48"/>
    </location>
</feature>
<dbReference type="InterPro" id="IPR001647">
    <property type="entry name" value="HTH_TetR"/>
</dbReference>
<protein>
    <submittedName>
        <fullName evidence="6">DNA-binding transcriptional regulator, AcrR family</fullName>
    </submittedName>
    <submittedName>
        <fullName evidence="4">TetR family transcriptional regulator</fullName>
    </submittedName>
    <submittedName>
        <fullName evidence="5">TetR/AcrR family transcriptional regulator C-terminal domain-containing protein</fullName>
    </submittedName>
</protein>
<evidence type="ECO:0000256" key="1">
    <source>
        <dbReference type="ARBA" id="ARBA00023125"/>
    </source>
</evidence>
<reference evidence="4 10" key="2">
    <citation type="submission" date="2020-06" db="EMBL/GenBank/DDBJ databases">
        <title>Draft genome sequence of Lactic acid bacteria from Okinawan-style tofu.</title>
        <authorList>
            <person name="Takara I."/>
            <person name="Ikematsu S."/>
        </authorList>
    </citation>
    <scope>NUCLEOTIDE SEQUENCE [LARGE SCALE GENOMIC DNA]</scope>
    <source>
        <strain evidence="10">lg38</strain>
        <strain evidence="4">Lg38</strain>
    </source>
</reference>
<dbReference type="eggNOG" id="COG1309">
    <property type="taxonomic scope" value="Bacteria"/>
</dbReference>
<dbReference type="Proteomes" id="UP000181969">
    <property type="component" value="Unassembled WGS sequence"/>
</dbReference>
<dbReference type="InterPro" id="IPR050624">
    <property type="entry name" value="HTH-type_Tx_Regulator"/>
</dbReference>
<dbReference type="EMBL" id="BLXU01000002">
    <property type="protein sequence ID" value="GFO51290.1"/>
    <property type="molecule type" value="Genomic_DNA"/>
</dbReference>
<dbReference type="OMA" id="FIMANDN"/>
<dbReference type="InterPro" id="IPR009057">
    <property type="entry name" value="Homeodomain-like_sf"/>
</dbReference>
<evidence type="ECO:0000256" key="2">
    <source>
        <dbReference type="PROSITE-ProRule" id="PRU00335"/>
    </source>
</evidence>
<dbReference type="PATRIC" id="fig|1363.32.peg.1410"/>
<dbReference type="EMBL" id="FOTJ01000010">
    <property type="protein sequence ID" value="SFL45014.1"/>
    <property type="molecule type" value="Genomic_DNA"/>
</dbReference>
<dbReference type="OrthoDB" id="9810250at2"/>
<evidence type="ECO:0000313" key="8">
    <source>
        <dbReference type="EMBL" id="WEA13736.1"/>
    </source>
</evidence>
<sequence>MENRKERTKSKLRDAITQLLQEKSFDHITTTELVKVAKISRSGFYTHYQDKYDMIDQYQKTLFNTIEYVFEKNNGDLHKTMLETYEFLDNNEIYAALFSENGSKEIHQFMQAQLKNILARSILPQNPKREKLDKLESIYTTTYYANAIFGLTQAWIRRKRKETPEQISELLMALIS</sequence>
<reference evidence="8" key="4">
    <citation type="submission" date="2023-02" db="EMBL/GenBank/DDBJ databases">
        <title>Comparative genomics and fermentation flavor characterization of five lactic acid bacteria reveal flavor biosynthesis metabolic pathways in fermented muskmelon puree.</title>
        <authorList>
            <person name="Yuan L."/>
            <person name="Li M."/>
            <person name="Xu X."/>
            <person name="Lao F."/>
            <person name="Wu J."/>
        </authorList>
    </citation>
    <scope>NUCLEOTIDE SEQUENCE</scope>
    <source>
        <strain evidence="8">Pa-2</strain>
    </source>
</reference>
<dbReference type="Proteomes" id="UP000504756">
    <property type="component" value="Unassembled WGS sequence"/>
</dbReference>
<dbReference type="PROSITE" id="PS50977">
    <property type="entry name" value="HTH_TETR_2"/>
    <property type="match status" value="1"/>
</dbReference>
<dbReference type="SUPFAM" id="SSF46689">
    <property type="entry name" value="Homeodomain-like"/>
    <property type="match status" value="1"/>
</dbReference>
<reference evidence="6 9" key="1">
    <citation type="submission" date="2016-10" db="EMBL/GenBank/DDBJ databases">
        <authorList>
            <person name="de Groot N.N."/>
        </authorList>
    </citation>
    <scope>NUCLEOTIDE SEQUENCE [LARGE SCALE GENOMIC DNA]</scope>
    <source>
        <strain evidence="6 9">M79</strain>
    </source>
</reference>
<name>A0A098CVD0_9LACT</name>
<dbReference type="Proteomes" id="UP001164042">
    <property type="component" value="Chromosome"/>
</dbReference>
<keyword evidence="1 2" id="KW-0238">DNA-binding</keyword>
<gene>
    <name evidence="4" type="primary">yjaD_1</name>
    <name evidence="4" type="ORF">ikelab_05650</name>
    <name evidence="7" type="ORF">OF801_00305</name>
    <name evidence="8" type="ORF">PWF74_09675</name>
    <name evidence="5" type="ORF">QHR29_04525</name>
    <name evidence="6" type="ORF">SAMN05216438_11049</name>
</gene>
<accession>A0A098CVD0</accession>
<dbReference type="EMBL" id="CP118627">
    <property type="protein sequence ID" value="WEA13736.1"/>
    <property type="molecule type" value="Genomic_DNA"/>
</dbReference>
<dbReference type="Pfam" id="PF00440">
    <property type="entry name" value="TetR_N"/>
    <property type="match status" value="1"/>
</dbReference>
<organism evidence="4 10">
    <name type="scientific">Lactococcus garvieae</name>
    <dbReference type="NCBI Taxonomy" id="1363"/>
    <lineage>
        <taxon>Bacteria</taxon>
        <taxon>Bacillati</taxon>
        <taxon>Bacillota</taxon>
        <taxon>Bacilli</taxon>
        <taxon>Lactobacillales</taxon>
        <taxon>Streptococcaceae</taxon>
        <taxon>Lactococcus</taxon>
    </lineage>
</organism>
<evidence type="ECO:0000313" key="6">
    <source>
        <dbReference type="EMBL" id="SFL45014.1"/>
    </source>
</evidence>
<feature type="domain" description="HTH tetR-type" evidence="3">
    <location>
        <begin position="6"/>
        <end position="66"/>
    </location>
</feature>
<dbReference type="Pfam" id="PF14278">
    <property type="entry name" value="TetR_C_8"/>
    <property type="match status" value="1"/>
</dbReference>
<dbReference type="AlphaFoldDB" id="A0A098CVD0"/>
<dbReference type="PANTHER" id="PTHR43479">
    <property type="entry name" value="ACREF/ENVCD OPERON REPRESSOR-RELATED"/>
    <property type="match status" value="1"/>
</dbReference>
<dbReference type="RefSeq" id="WP_003133604.1">
    <property type="nucleotide sequence ID" value="NZ_AP026069.1"/>
</dbReference>
<reference evidence="5" key="5">
    <citation type="submission" date="2023-04" db="EMBL/GenBank/DDBJ databases">
        <title>Genomic analysis of Lactococcus garvieae isolates.</title>
        <authorList>
            <person name="Zhanghang C."/>
        </authorList>
    </citation>
    <scope>NUCLEOTIDE SEQUENCE</scope>
    <source>
        <strain evidence="5">ZB-1</strain>
    </source>
</reference>
<dbReference type="Gene3D" id="1.10.357.10">
    <property type="entry name" value="Tetracycline Repressor, domain 2"/>
    <property type="match status" value="1"/>
</dbReference>
<dbReference type="GeneID" id="75142812"/>
<evidence type="ECO:0000313" key="9">
    <source>
        <dbReference type="Proteomes" id="UP000181969"/>
    </source>
</evidence>